<reference evidence="15" key="1">
    <citation type="submission" date="2014-04" db="EMBL/GenBank/DDBJ databases">
        <title>Evolutionary Origins and Diversification of the Mycorrhizal Mutualists.</title>
        <authorList>
            <consortium name="DOE Joint Genome Institute"/>
            <consortium name="Mycorrhizal Genomics Consortium"/>
            <person name="Kohler A."/>
            <person name="Kuo A."/>
            <person name="Nagy L.G."/>
            <person name="Floudas D."/>
            <person name="Copeland A."/>
            <person name="Barry K.W."/>
            <person name="Cichocki N."/>
            <person name="Veneault-Fourrey C."/>
            <person name="LaButti K."/>
            <person name="Lindquist E.A."/>
            <person name="Lipzen A."/>
            <person name="Lundell T."/>
            <person name="Morin E."/>
            <person name="Murat C."/>
            <person name="Riley R."/>
            <person name="Ohm R."/>
            <person name="Sun H."/>
            <person name="Tunlid A."/>
            <person name="Henrissat B."/>
            <person name="Grigoriev I.V."/>
            <person name="Hibbett D.S."/>
            <person name="Martin F."/>
        </authorList>
    </citation>
    <scope>NUCLEOTIDE SEQUENCE [LARGE SCALE GENOMIC DNA]</scope>
    <source>
        <strain evidence="15">FD-334 SS-4</strain>
    </source>
</reference>
<evidence type="ECO:0000313" key="15">
    <source>
        <dbReference type="Proteomes" id="UP000054270"/>
    </source>
</evidence>
<comment type="subcellular location">
    <subcellularLocation>
        <location evidence="1">Mitochondrion outer membrane</location>
        <topology evidence="1">Single-pass membrane protein</topology>
    </subcellularLocation>
</comment>
<accession>A0A0D2PXA7</accession>
<evidence type="ECO:0000256" key="9">
    <source>
        <dbReference type="ARBA" id="ARBA00023128"/>
    </source>
</evidence>
<dbReference type="OMA" id="LVWIVTT"/>
<comment type="similarity">
    <text evidence="2">Belongs to the Tom22 family.</text>
</comment>
<evidence type="ECO:0000256" key="13">
    <source>
        <dbReference type="SAM" id="Phobius"/>
    </source>
</evidence>
<evidence type="ECO:0000256" key="3">
    <source>
        <dbReference type="ARBA" id="ARBA00022448"/>
    </source>
</evidence>
<dbReference type="AlphaFoldDB" id="A0A0D2PXA7"/>
<organism evidence="14 15">
    <name type="scientific">Hypholoma sublateritium (strain FD-334 SS-4)</name>
    <dbReference type="NCBI Taxonomy" id="945553"/>
    <lineage>
        <taxon>Eukaryota</taxon>
        <taxon>Fungi</taxon>
        <taxon>Dikarya</taxon>
        <taxon>Basidiomycota</taxon>
        <taxon>Agaricomycotina</taxon>
        <taxon>Agaricomycetes</taxon>
        <taxon>Agaricomycetidae</taxon>
        <taxon>Agaricales</taxon>
        <taxon>Agaricineae</taxon>
        <taxon>Strophariaceae</taxon>
        <taxon>Hypholoma</taxon>
    </lineage>
</organism>
<gene>
    <name evidence="14" type="ORF">HYPSUDRAFT_76655</name>
</gene>
<keyword evidence="5" id="KW-1000">Mitochondrion outer membrane</keyword>
<keyword evidence="15" id="KW-1185">Reference proteome</keyword>
<keyword evidence="11" id="KW-0675">Receptor</keyword>
<dbReference type="PANTHER" id="PTHR12504">
    <property type="entry name" value="MITOCHONDRIAL IMPORT RECEPTOR SUBUNIT TOM22"/>
    <property type="match status" value="1"/>
</dbReference>
<dbReference type="EMBL" id="KN817539">
    <property type="protein sequence ID" value="KJA24070.1"/>
    <property type="molecule type" value="Genomic_DNA"/>
</dbReference>
<evidence type="ECO:0000256" key="10">
    <source>
        <dbReference type="ARBA" id="ARBA00023136"/>
    </source>
</evidence>
<dbReference type="PANTHER" id="PTHR12504:SF0">
    <property type="entry name" value="MITOCHONDRIAL IMPORT RECEPTOR SUBUNIT TOM22 HOMOLOG"/>
    <property type="match status" value="1"/>
</dbReference>
<evidence type="ECO:0000256" key="7">
    <source>
        <dbReference type="ARBA" id="ARBA00022989"/>
    </source>
</evidence>
<feature type="transmembrane region" description="Helical" evidence="13">
    <location>
        <begin position="84"/>
        <end position="103"/>
    </location>
</feature>
<evidence type="ECO:0000256" key="12">
    <source>
        <dbReference type="SAM" id="MobiDB-lite"/>
    </source>
</evidence>
<evidence type="ECO:0000256" key="8">
    <source>
        <dbReference type="ARBA" id="ARBA00023010"/>
    </source>
</evidence>
<dbReference type="OrthoDB" id="10016939at2759"/>
<evidence type="ECO:0000313" key="14">
    <source>
        <dbReference type="EMBL" id="KJA24070.1"/>
    </source>
</evidence>
<name>A0A0D2PXA7_HYPSF</name>
<dbReference type="Pfam" id="PF04281">
    <property type="entry name" value="Tom22"/>
    <property type="match status" value="1"/>
</dbReference>
<dbReference type="STRING" id="945553.A0A0D2PXA7"/>
<evidence type="ECO:0000256" key="1">
    <source>
        <dbReference type="ARBA" id="ARBA00004572"/>
    </source>
</evidence>
<dbReference type="GO" id="GO:0006886">
    <property type="term" value="P:intracellular protein transport"/>
    <property type="evidence" value="ECO:0007669"/>
    <property type="project" value="InterPro"/>
</dbReference>
<keyword evidence="6" id="KW-0653">Protein transport</keyword>
<protein>
    <recommendedName>
        <fullName evidence="16">Mitochondrial import receptor subunit Tom22</fullName>
    </recommendedName>
</protein>
<keyword evidence="3" id="KW-0813">Transport</keyword>
<keyword evidence="7 13" id="KW-1133">Transmembrane helix</keyword>
<evidence type="ECO:0000256" key="5">
    <source>
        <dbReference type="ARBA" id="ARBA00022787"/>
    </source>
</evidence>
<keyword evidence="8" id="KW-0811">Translocation</keyword>
<dbReference type="CDD" id="cd22884">
    <property type="entry name" value="TOM22"/>
    <property type="match status" value="1"/>
</dbReference>
<keyword evidence="9" id="KW-0496">Mitochondrion</keyword>
<feature type="region of interest" description="Disordered" evidence="12">
    <location>
        <begin position="13"/>
        <end position="32"/>
    </location>
</feature>
<evidence type="ECO:0000256" key="4">
    <source>
        <dbReference type="ARBA" id="ARBA00022692"/>
    </source>
</evidence>
<proteinExistence type="inferred from homology"/>
<evidence type="ECO:0000256" key="2">
    <source>
        <dbReference type="ARBA" id="ARBA00009874"/>
    </source>
</evidence>
<dbReference type="InterPro" id="IPR005683">
    <property type="entry name" value="Tom22"/>
</dbReference>
<dbReference type="GO" id="GO:0005741">
    <property type="term" value="C:mitochondrial outer membrane"/>
    <property type="evidence" value="ECO:0007669"/>
    <property type="project" value="UniProtKB-SubCell"/>
</dbReference>
<sequence length="140" mass="14766">MVKVEIVDEKDANASPYASSASSRTGSSASLSSVDSAASVDESFFDRIVALKDIVPPATRHTISTRVAQSAAVVKRGGKLLGNIIWVLTTSTLLIGLPLALIIEDEAKAEAQEKEMLEQQQGVQQMIAPSESKGLVPPGF</sequence>
<evidence type="ECO:0000256" key="11">
    <source>
        <dbReference type="ARBA" id="ARBA00023170"/>
    </source>
</evidence>
<keyword evidence="10 13" id="KW-0472">Membrane</keyword>
<evidence type="ECO:0000256" key="6">
    <source>
        <dbReference type="ARBA" id="ARBA00022927"/>
    </source>
</evidence>
<keyword evidence="4 13" id="KW-0812">Transmembrane</keyword>
<dbReference type="Proteomes" id="UP000054270">
    <property type="component" value="Unassembled WGS sequence"/>
</dbReference>
<evidence type="ECO:0008006" key="16">
    <source>
        <dbReference type="Google" id="ProtNLM"/>
    </source>
</evidence>